<evidence type="ECO:0000313" key="2">
    <source>
        <dbReference type="Proteomes" id="UP001054821"/>
    </source>
</evidence>
<dbReference type="EMBL" id="JAJFAZ020000001">
    <property type="protein sequence ID" value="KAI5354301.1"/>
    <property type="molecule type" value="Genomic_DNA"/>
</dbReference>
<keyword evidence="2" id="KW-1185">Reference proteome</keyword>
<reference evidence="1 2" key="1">
    <citation type="journal article" date="2022" name="G3 (Bethesda)">
        <title>Whole-genome sequence and methylome profiling of the almond [Prunus dulcis (Mill.) D.A. Webb] cultivar 'Nonpareil'.</title>
        <authorList>
            <person name="D'Amico-Willman K.M."/>
            <person name="Ouma W.Z."/>
            <person name="Meulia T."/>
            <person name="Sideli G.M."/>
            <person name="Gradziel T.M."/>
            <person name="Fresnedo-Ramirez J."/>
        </authorList>
    </citation>
    <scope>NUCLEOTIDE SEQUENCE [LARGE SCALE GENOMIC DNA]</scope>
    <source>
        <strain evidence="1">Clone GOH B32 T37-40</strain>
    </source>
</reference>
<sequence>MAPLGEAVHMFKSGNGESWWSKTPRCHHIYPCHSPFTWIKIRFVEECSFLKQDILPLQKLGASGGLCSLYLR</sequence>
<protein>
    <submittedName>
        <fullName evidence="1">Uncharacterized protein</fullName>
    </submittedName>
</protein>
<name>A0AAD5F5P4_PRUDU</name>
<dbReference type="AlphaFoldDB" id="A0AAD5F5P4"/>
<proteinExistence type="predicted"/>
<accession>A0AAD5F5P4</accession>
<dbReference type="Proteomes" id="UP001054821">
    <property type="component" value="Chromosome 1"/>
</dbReference>
<evidence type="ECO:0000313" key="1">
    <source>
        <dbReference type="EMBL" id="KAI5354301.1"/>
    </source>
</evidence>
<comment type="caution">
    <text evidence="1">The sequence shown here is derived from an EMBL/GenBank/DDBJ whole genome shotgun (WGS) entry which is preliminary data.</text>
</comment>
<organism evidence="1 2">
    <name type="scientific">Prunus dulcis</name>
    <name type="common">Almond</name>
    <name type="synonym">Amygdalus dulcis</name>
    <dbReference type="NCBI Taxonomy" id="3755"/>
    <lineage>
        <taxon>Eukaryota</taxon>
        <taxon>Viridiplantae</taxon>
        <taxon>Streptophyta</taxon>
        <taxon>Embryophyta</taxon>
        <taxon>Tracheophyta</taxon>
        <taxon>Spermatophyta</taxon>
        <taxon>Magnoliopsida</taxon>
        <taxon>eudicotyledons</taxon>
        <taxon>Gunneridae</taxon>
        <taxon>Pentapetalae</taxon>
        <taxon>rosids</taxon>
        <taxon>fabids</taxon>
        <taxon>Rosales</taxon>
        <taxon>Rosaceae</taxon>
        <taxon>Amygdaloideae</taxon>
        <taxon>Amygdaleae</taxon>
        <taxon>Prunus</taxon>
    </lineage>
</organism>
<gene>
    <name evidence="1" type="ORF">L3X38_007196</name>
</gene>